<dbReference type="Pfam" id="PF20151">
    <property type="entry name" value="DUF6533"/>
    <property type="match status" value="1"/>
</dbReference>
<evidence type="ECO:0000259" key="2">
    <source>
        <dbReference type="Pfam" id="PF20151"/>
    </source>
</evidence>
<keyword evidence="1" id="KW-0812">Transmembrane</keyword>
<feature type="transmembrane region" description="Helical" evidence="1">
    <location>
        <begin position="36"/>
        <end position="55"/>
    </location>
</feature>
<feature type="transmembrane region" description="Helical" evidence="1">
    <location>
        <begin position="157"/>
        <end position="175"/>
    </location>
</feature>
<evidence type="ECO:0000313" key="4">
    <source>
        <dbReference type="Proteomes" id="UP001219525"/>
    </source>
</evidence>
<feature type="domain" description="DUF6533" evidence="2">
    <location>
        <begin position="42"/>
        <end position="87"/>
    </location>
</feature>
<evidence type="ECO:0000313" key="3">
    <source>
        <dbReference type="EMBL" id="KAJ7187539.1"/>
    </source>
</evidence>
<evidence type="ECO:0000256" key="1">
    <source>
        <dbReference type="SAM" id="Phobius"/>
    </source>
</evidence>
<accession>A0AAD6URS0</accession>
<feature type="non-terminal residue" evidence="3">
    <location>
        <position position="207"/>
    </location>
</feature>
<keyword evidence="1" id="KW-0472">Membrane</keyword>
<keyword evidence="1" id="KW-1133">Transmembrane helix</keyword>
<comment type="caution">
    <text evidence="3">The sequence shown here is derived from an EMBL/GenBank/DDBJ whole genome shotgun (WGS) entry which is preliminary data.</text>
</comment>
<organism evidence="3 4">
    <name type="scientific">Mycena pura</name>
    <dbReference type="NCBI Taxonomy" id="153505"/>
    <lineage>
        <taxon>Eukaryota</taxon>
        <taxon>Fungi</taxon>
        <taxon>Dikarya</taxon>
        <taxon>Basidiomycota</taxon>
        <taxon>Agaricomycotina</taxon>
        <taxon>Agaricomycetes</taxon>
        <taxon>Agaricomycetidae</taxon>
        <taxon>Agaricales</taxon>
        <taxon>Marasmiineae</taxon>
        <taxon>Mycenaceae</taxon>
        <taxon>Mycena</taxon>
    </lineage>
</organism>
<dbReference type="EMBL" id="JARJCW010000194">
    <property type="protein sequence ID" value="KAJ7187539.1"/>
    <property type="molecule type" value="Genomic_DNA"/>
</dbReference>
<dbReference type="Proteomes" id="UP001219525">
    <property type="component" value="Unassembled WGS sequence"/>
</dbReference>
<feature type="transmembrane region" description="Helical" evidence="1">
    <location>
        <begin position="75"/>
        <end position="99"/>
    </location>
</feature>
<proteinExistence type="predicted"/>
<dbReference type="InterPro" id="IPR045340">
    <property type="entry name" value="DUF6533"/>
</dbReference>
<protein>
    <recommendedName>
        <fullName evidence="2">DUF6533 domain-containing protein</fullName>
    </recommendedName>
</protein>
<reference evidence="3" key="1">
    <citation type="submission" date="2023-03" db="EMBL/GenBank/DDBJ databases">
        <title>Massive genome expansion in bonnet fungi (Mycena s.s.) driven by repeated elements and novel gene families across ecological guilds.</title>
        <authorList>
            <consortium name="Lawrence Berkeley National Laboratory"/>
            <person name="Harder C.B."/>
            <person name="Miyauchi S."/>
            <person name="Viragh M."/>
            <person name="Kuo A."/>
            <person name="Thoen E."/>
            <person name="Andreopoulos B."/>
            <person name="Lu D."/>
            <person name="Skrede I."/>
            <person name="Drula E."/>
            <person name="Henrissat B."/>
            <person name="Morin E."/>
            <person name="Kohler A."/>
            <person name="Barry K."/>
            <person name="LaButti K."/>
            <person name="Morin E."/>
            <person name="Salamov A."/>
            <person name="Lipzen A."/>
            <person name="Mereny Z."/>
            <person name="Hegedus B."/>
            <person name="Baldrian P."/>
            <person name="Stursova M."/>
            <person name="Weitz H."/>
            <person name="Taylor A."/>
            <person name="Grigoriev I.V."/>
            <person name="Nagy L.G."/>
            <person name="Martin F."/>
            <person name="Kauserud H."/>
        </authorList>
    </citation>
    <scope>NUCLEOTIDE SEQUENCE</scope>
    <source>
        <strain evidence="3">9144</strain>
    </source>
</reference>
<dbReference type="AlphaFoldDB" id="A0AAD6URS0"/>
<keyword evidence="4" id="KW-1185">Reference proteome</keyword>
<name>A0AAD6URS0_9AGAR</name>
<gene>
    <name evidence="3" type="ORF">GGX14DRAFT_485433</name>
</gene>
<sequence length="207" mass="23361">NARPYTACFAIHIGGSELLTSPHLPMDSTLDEASSVVWASRVLVAAAVVFFYDFILTLPQEMTFHVSYLKHHRWWYYYAFLSLRYFPAIYQGVILLAVIRGDWVPKVRRLKTPKFCSTWDTLALSFDSAFQICFVLYISNRMRILSRHSSLPGGRALVAALIPLGLSAPLINVALPNPSVFAQCRFPYSVPTSRAGRLPALLQYICQ</sequence>
<feature type="transmembrane region" description="Helical" evidence="1">
    <location>
        <begin position="119"/>
        <end position="137"/>
    </location>
</feature>